<feature type="compositionally biased region" description="Basic and acidic residues" evidence="1">
    <location>
        <begin position="1"/>
        <end position="12"/>
    </location>
</feature>
<dbReference type="AlphaFoldDB" id="A0AAN7UXS7"/>
<name>A0AAN7UXS7_9PEZI</name>
<keyword evidence="3" id="KW-1185">Reference proteome</keyword>
<sequence>MDPNEVPHEKVGPAKVVAQIDKDRDGDGETKVAQKDQLGILGLVQRAARVEVVDAIEQAVLLALSSTLRLALVVVVASDVGQELLTEKHDEGHDWGLFAQLRKFVGQLAETGGLLLTSLGYEDHVALHVAGSLVVLAVRNLPAKDPANSVVEDLGRAESLVAALVSQNPHTGAEQTLDKCVEGPEQGPHGRRGDVLWGHVVVEEVEGGTQTHNVAGNIVEARGGGSLIAVLGDGITNILDGVVGDFEFVAADFLVVAASSEARDDSEVDEAEGLGESRGEATADTSLSTVETVFEVAVRRTAGVWRARPVVFAAAMSMS</sequence>
<comment type="caution">
    <text evidence="2">The sequence shown here is derived from an EMBL/GenBank/DDBJ whole genome shotgun (WGS) entry which is preliminary data.</text>
</comment>
<dbReference type="EMBL" id="JAWHQM010000054">
    <property type="protein sequence ID" value="KAK5635523.1"/>
    <property type="molecule type" value="Genomic_DNA"/>
</dbReference>
<evidence type="ECO:0000313" key="3">
    <source>
        <dbReference type="Proteomes" id="UP001305414"/>
    </source>
</evidence>
<evidence type="ECO:0000256" key="1">
    <source>
        <dbReference type="SAM" id="MobiDB-lite"/>
    </source>
</evidence>
<dbReference type="Proteomes" id="UP001305414">
    <property type="component" value="Unassembled WGS sequence"/>
</dbReference>
<feature type="region of interest" description="Disordered" evidence="1">
    <location>
        <begin position="1"/>
        <end position="28"/>
    </location>
</feature>
<accession>A0AAN7UXS7</accession>
<reference evidence="2 3" key="1">
    <citation type="submission" date="2023-10" db="EMBL/GenBank/DDBJ databases">
        <title>Draft genome sequence of Xylaria bambusicola isolate GMP-LS, the root and basal stem rot pathogen of sugarcane in Indonesia.</title>
        <authorList>
            <person name="Selvaraj P."/>
            <person name="Muralishankar V."/>
            <person name="Muruganantham S."/>
            <person name="Sp S."/>
            <person name="Haryani S."/>
            <person name="Lau K.J.X."/>
            <person name="Naqvi N.I."/>
        </authorList>
    </citation>
    <scope>NUCLEOTIDE SEQUENCE [LARGE SCALE GENOMIC DNA]</scope>
    <source>
        <strain evidence="2">GMP-LS</strain>
    </source>
</reference>
<evidence type="ECO:0000313" key="2">
    <source>
        <dbReference type="EMBL" id="KAK5635523.1"/>
    </source>
</evidence>
<proteinExistence type="predicted"/>
<organism evidence="2 3">
    <name type="scientific">Xylaria bambusicola</name>
    <dbReference type="NCBI Taxonomy" id="326684"/>
    <lineage>
        <taxon>Eukaryota</taxon>
        <taxon>Fungi</taxon>
        <taxon>Dikarya</taxon>
        <taxon>Ascomycota</taxon>
        <taxon>Pezizomycotina</taxon>
        <taxon>Sordariomycetes</taxon>
        <taxon>Xylariomycetidae</taxon>
        <taxon>Xylariales</taxon>
        <taxon>Xylariaceae</taxon>
        <taxon>Xylaria</taxon>
    </lineage>
</organism>
<gene>
    <name evidence="2" type="ORF">RRF57_011235</name>
</gene>
<protein>
    <submittedName>
        <fullName evidence="2">Uncharacterized protein</fullName>
    </submittedName>
</protein>